<evidence type="ECO:0000256" key="1">
    <source>
        <dbReference type="SAM" id="Phobius"/>
    </source>
</evidence>
<dbReference type="KEGG" id="pprc:PFLCHA0_c20360"/>
<name>A0A2C9EJI4_PSEPH</name>
<dbReference type="AlphaFoldDB" id="A0A2C9EJI4"/>
<keyword evidence="1" id="KW-0472">Membrane</keyword>
<reference evidence="3" key="1">
    <citation type="journal article" date="2014" name="Genome Announc.">
        <title>Full-genome sequence of the plant growth-promoting bacterium Pseudomonas protegens CHA0.</title>
        <authorList>
            <person name="Jousset A."/>
            <person name="Schuldes J."/>
            <person name="Keel C."/>
            <person name="Maurhofer M."/>
            <person name="Daniel R."/>
            <person name="Scheu S."/>
            <person name="Thuermer A."/>
        </authorList>
    </citation>
    <scope>NUCLEOTIDE SEQUENCE [LARGE SCALE GENOMIC DNA]</scope>
    <source>
        <strain evidence="3">DSM 19095 / LMG 27888 / CFBP 6595 / CHA0</strain>
    </source>
</reference>
<feature type="transmembrane region" description="Helical" evidence="1">
    <location>
        <begin position="20"/>
        <end position="41"/>
    </location>
</feature>
<proteinExistence type="predicted"/>
<accession>A0A2C9EJI4</accession>
<gene>
    <name evidence="2" type="ORF">PFLCHA0_c20360</name>
</gene>
<protein>
    <submittedName>
        <fullName evidence="2">Uncharacterized protein</fullName>
    </submittedName>
</protein>
<evidence type="ECO:0000313" key="2">
    <source>
        <dbReference type="EMBL" id="AGL83817.1"/>
    </source>
</evidence>
<dbReference type="HOGENOM" id="CLU_3256589_0_0_6"/>
<dbReference type="GeneID" id="77169590"/>
<organism evidence="2 3">
    <name type="scientific">Pseudomonas protegens (strain DSM 19095 / LMG 27888 / CFBP 6595 / CHA0)</name>
    <dbReference type="NCBI Taxonomy" id="1124983"/>
    <lineage>
        <taxon>Bacteria</taxon>
        <taxon>Pseudomonadati</taxon>
        <taxon>Pseudomonadota</taxon>
        <taxon>Gammaproteobacteria</taxon>
        <taxon>Pseudomonadales</taxon>
        <taxon>Pseudomonadaceae</taxon>
        <taxon>Pseudomonas</taxon>
    </lineage>
</organism>
<keyword evidence="1" id="KW-0812">Transmembrane</keyword>
<dbReference type="RefSeq" id="WP_015634835.1">
    <property type="nucleotide sequence ID" value="NC_021237.1"/>
</dbReference>
<sequence length="42" mass="4308">MQDDNEPTLSDNAITLTCSAAALAVLIVLGNLAPDALLAIVR</sequence>
<keyword evidence="1" id="KW-1133">Transmembrane helix</keyword>
<dbReference type="EMBL" id="CP003190">
    <property type="protein sequence ID" value="AGL83817.1"/>
    <property type="molecule type" value="Genomic_DNA"/>
</dbReference>
<evidence type="ECO:0000313" key="3">
    <source>
        <dbReference type="Proteomes" id="UP000013940"/>
    </source>
</evidence>
<dbReference type="Proteomes" id="UP000013940">
    <property type="component" value="Chromosome"/>
</dbReference>